<dbReference type="InterPro" id="IPR029024">
    <property type="entry name" value="TerB-like"/>
</dbReference>
<sequence>MLLRWFGRLIAESYDDLARALGVLPPESLDLMVDAAALVAASDGREESRRVARSEATEALALARQLGNLDRLGMEASRRRFERTVAELHDGGEEARRRVIERLRPLAGNPELARLALHTAGTVAAVDGQVSDAEQRIIDRIAAELGLPPDA</sequence>
<evidence type="ECO:0000313" key="3">
    <source>
        <dbReference type="Proteomes" id="UP000584642"/>
    </source>
</evidence>
<organism evidence="2 3">
    <name type="scientific">Azospirillum oleiclasticum</name>
    <dbReference type="NCBI Taxonomy" id="2735135"/>
    <lineage>
        <taxon>Bacteria</taxon>
        <taxon>Pseudomonadati</taxon>
        <taxon>Pseudomonadota</taxon>
        <taxon>Alphaproteobacteria</taxon>
        <taxon>Rhodospirillales</taxon>
        <taxon>Azospirillaceae</taxon>
        <taxon>Azospirillum</taxon>
    </lineage>
</organism>
<evidence type="ECO:0000313" key="2">
    <source>
        <dbReference type="EMBL" id="NYZ23659.1"/>
    </source>
</evidence>
<dbReference type="EMBL" id="JABFDB010000028">
    <property type="protein sequence ID" value="NYZ23659.1"/>
    <property type="molecule type" value="Genomic_DNA"/>
</dbReference>
<protein>
    <submittedName>
        <fullName evidence="2">Tellurite resistance TerB family protein</fullName>
    </submittedName>
</protein>
<keyword evidence="3" id="KW-1185">Reference proteome</keyword>
<gene>
    <name evidence="2" type="ORF">HND93_28500</name>
</gene>
<dbReference type="Proteomes" id="UP000584642">
    <property type="component" value="Unassembled WGS sequence"/>
</dbReference>
<feature type="domain" description="Co-chaperone DjlA N-terminal" evidence="1">
    <location>
        <begin position="39"/>
        <end position="150"/>
    </location>
</feature>
<comment type="caution">
    <text evidence="2">The sequence shown here is derived from an EMBL/GenBank/DDBJ whole genome shotgun (WGS) entry which is preliminary data.</text>
</comment>
<proteinExistence type="predicted"/>
<dbReference type="Gene3D" id="1.10.3680.10">
    <property type="entry name" value="TerB-like"/>
    <property type="match status" value="1"/>
</dbReference>
<name>A0ABX2TKP9_9PROT</name>
<dbReference type="RefSeq" id="WP_180285429.1">
    <property type="nucleotide sequence ID" value="NZ_JABFDB010000028.1"/>
</dbReference>
<dbReference type="SUPFAM" id="SSF158682">
    <property type="entry name" value="TerB-like"/>
    <property type="match status" value="1"/>
</dbReference>
<dbReference type="CDD" id="cd07176">
    <property type="entry name" value="terB"/>
    <property type="match status" value="1"/>
</dbReference>
<dbReference type="Pfam" id="PF05099">
    <property type="entry name" value="TerB"/>
    <property type="match status" value="1"/>
</dbReference>
<evidence type="ECO:0000259" key="1">
    <source>
        <dbReference type="Pfam" id="PF05099"/>
    </source>
</evidence>
<dbReference type="InterPro" id="IPR007791">
    <property type="entry name" value="DjlA_N"/>
</dbReference>
<reference evidence="2 3" key="1">
    <citation type="submission" date="2020-05" db="EMBL/GenBank/DDBJ databases">
        <title>Azospirillum oleiclasticum sp. nov, a nitrogen-fixing and heavy crude oil-emulsifying bacterium isolated from the crude oil of Yumen Oilfield.</title>
        <authorList>
            <person name="Wu D."/>
            <person name="Cai M."/>
            <person name="Zhang X."/>
        </authorList>
    </citation>
    <scope>NUCLEOTIDE SEQUENCE [LARGE SCALE GENOMIC DNA]</scope>
    <source>
        <strain evidence="2 3">ROY-1-1-2</strain>
    </source>
</reference>
<accession>A0ABX2TKP9</accession>